<dbReference type="Pfam" id="PF01292">
    <property type="entry name" value="Ni_hydr_CYTB"/>
    <property type="match status" value="1"/>
</dbReference>
<dbReference type="GO" id="GO:0005886">
    <property type="term" value="C:plasma membrane"/>
    <property type="evidence" value="ECO:0007669"/>
    <property type="project" value="UniProtKB-SubCell"/>
</dbReference>
<dbReference type="GO" id="GO:0009055">
    <property type="term" value="F:electron transfer activity"/>
    <property type="evidence" value="ECO:0007669"/>
    <property type="project" value="InterPro"/>
</dbReference>
<dbReference type="Gene3D" id="1.20.950.20">
    <property type="entry name" value="Transmembrane di-heme cytochromes, Chain C"/>
    <property type="match status" value="1"/>
</dbReference>
<feature type="transmembrane region" description="Helical" evidence="6">
    <location>
        <begin position="184"/>
        <end position="202"/>
    </location>
</feature>
<feature type="transmembrane region" description="Helical" evidence="6">
    <location>
        <begin position="15"/>
        <end position="38"/>
    </location>
</feature>
<dbReference type="HOGENOM" id="CLU_095572_0_0_2"/>
<keyword evidence="4 6" id="KW-1133">Transmembrane helix</keyword>
<dbReference type="InterPro" id="IPR011577">
    <property type="entry name" value="Cyt_b561_bac/Ni-Hgenase"/>
</dbReference>
<gene>
    <name evidence="8" type="primary">vhtC</name>
    <name evidence="8" type="ordered locus">Mtc_0472</name>
</gene>
<feature type="domain" description="Cytochrome b561 bacterial/Ni-hydrogenase" evidence="7">
    <location>
        <begin position="8"/>
        <end position="214"/>
    </location>
</feature>
<sequence length="248" mass="27570">MDSMVATRHTTLERLAHYVNIVSISLLLASGFIIYLGLPYLAYSDAYAIHVISAAVFISVNWIVMPYSAFVNQAIPGYFFWPADFRRLWGVVKNFFTGSEYPQYTVYDIGKRRFTNRMHPVGKLLIYVHYAALFVATVTGVALYSTSMSLMGVNLSGLVLRIMDVIAPSFHLSGLALARVLHVAAAYLFIAEIIVHVGVVQLDPRKLQHLKSMFIDGKEDVLSDPTADIVDTSEGEGGYAEKVVIRVK</sequence>
<keyword evidence="2" id="KW-1003">Cell membrane</keyword>
<keyword evidence="8" id="KW-0560">Oxidoreductase</keyword>
<evidence type="ECO:0000256" key="4">
    <source>
        <dbReference type="ARBA" id="ARBA00022989"/>
    </source>
</evidence>
<feature type="transmembrane region" description="Helical" evidence="6">
    <location>
        <begin position="124"/>
        <end position="146"/>
    </location>
</feature>
<dbReference type="InterPro" id="IPR016174">
    <property type="entry name" value="Di-haem_cyt_TM"/>
</dbReference>
<keyword evidence="3 6" id="KW-0812">Transmembrane</keyword>
<dbReference type="PANTHER" id="PTHR30485:SF0">
    <property type="entry name" value="NI_FE-HYDROGENASE 1 B-TYPE CYTOCHROME SUBUNIT-RELATED"/>
    <property type="match status" value="1"/>
</dbReference>
<feature type="transmembrane region" description="Helical" evidence="6">
    <location>
        <begin position="45"/>
        <end position="64"/>
    </location>
</feature>
<dbReference type="OrthoDB" id="130079at2157"/>
<dbReference type="eggNOG" id="arCOG02478">
    <property type="taxonomic scope" value="Archaea"/>
</dbReference>
<evidence type="ECO:0000256" key="5">
    <source>
        <dbReference type="ARBA" id="ARBA00023136"/>
    </source>
</evidence>
<dbReference type="SUPFAM" id="SSF81342">
    <property type="entry name" value="Transmembrane di-heme cytochromes"/>
    <property type="match status" value="1"/>
</dbReference>
<protein>
    <submittedName>
        <fullName evidence="8">Methanophenazine-reducing hydrogenase, cytochrome b561 subunit</fullName>
        <ecNumber evidence="8">1.12.2.-</ecNumber>
    </submittedName>
</protein>
<dbReference type="PANTHER" id="PTHR30485">
    <property type="entry name" value="NI/FE-HYDROGENASE 1 B-TYPE CYTOCHROME SUBUNIT"/>
    <property type="match status" value="1"/>
</dbReference>
<evidence type="ECO:0000256" key="1">
    <source>
        <dbReference type="ARBA" id="ARBA00004651"/>
    </source>
</evidence>
<dbReference type="STRING" id="1041930.Mtc_0472"/>
<dbReference type="GO" id="GO:0016491">
    <property type="term" value="F:oxidoreductase activity"/>
    <property type="evidence" value="ECO:0007669"/>
    <property type="project" value="UniProtKB-KW"/>
</dbReference>
<organism evidence="8 9">
    <name type="scientific">Methanocella conradii (strain DSM 24694 / JCM 17849 / CGMCC 1.5162 / HZ254)</name>
    <dbReference type="NCBI Taxonomy" id="1041930"/>
    <lineage>
        <taxon>Archaea</taxon>
        <taxon>Methanobacteriati</taxon>
        <taxon>Methanobacteriota</taxon>
        <taxon>Stenosarchaea group</taxon>
        <taxon>Methanomicrobia</taxon>
        <taxon>Methanocellales</taxon>
        <taxon>Methanocellaceae</taxon>
        <taxon>Methanocella</taxon>
    </lineage>
</organism>
<dbReference type="GeneID" id="11970356"/>
<proteinExistence type="predicted"/>
<keyword evidence="5 6" id="KW-0472">Membrane</keyword>
<comment type="subcellular location">
    <subcellularLocation>
        <location evidence="1">Cell membrane</location>
        <topology evidence="1">Multi-pass membrane protein</topology>
    </subcellularLocation>
</comment>
<keyword evidence="9" id="KW-1185">Reference proteome</keyword>
<evidence type="ECO:0000256" key="6">
    <source>
        <dbReference type="SAM" id="Phobius"/>
    </source>
</evidence>
<dbReference type="EC" id="1.12.2.-" evidence="8"/>
<name>H8I540_METCZ</name>
<evidence type="ECO:0000256" key="2">
    <source>
        <dbReference type="ARBA" id="ARBA00022475"/>
    </source>
</evidence>
<dbReference type="EMBL" id="CP003243">
    <property type="protein sequence ID" value="AFC99237.1"/>
    <property type="molecule type" value="Genomic_DNA"/>
</dbReference>
<dbReference type="AlphaFoldDB" id="H8I540"/>
<reference evidence="8 9" key="1">
    <citation type="journal article" date="2012" name="J. Bacteriol.">
        <title>Complete genome sequence of a thermophilic methanogen, Methanocella conradii HZ254, isolated from Chinese rice field soil.</title>
        <authorList>
            <person name="Lu Z."/>
            <person name="Lu Y."/>
        </authorList>
    </citation>
    <scope>NUCLEOTIDE SEQUENCE [LARGE SCALE GENOMIC DNA]</scope>
    <source>
        <strain evidence="9">DSM 24694 / JCM 17849 / CGMCC 1.5162 / HZ254</strain>
    </source>
</reference>
<dbReference type="GO" id="GO:0020037">
    <property type="term" value="F:heme binding"/>
    <property type="evidence" value="ECO:0007669"/>
    <property type="project" value="TreeGrafter"/>
</dbReference>
<evidence type="ECO:0000256" key="3">
    <source>
        <dbReference type="ARBA" id="ARBA00022692"/>
    </source>
</evidence>
<dbReference type="GO" id="GO:0022904">
    <property type="term" value="P:respiratory electron transport chain"/>
    <property type="evidence" value="ECO:0007669"/>
    <property type="project" value="InterPro"/>
</dbReference>
<dbReference type="RefSeq" id="WP_014405076.1">
    <property type="nucleotide sequence ID" value="NC_017034.1"/>
</dbReference>
<dbReference type="Proteomes" id="UP000005233">
    <property type="component" value="Chromosome"/>
</dbReference>
<accession>H8I540</accession>
<evidence type="ECO:0000313" key="9">
    <source>
        <dbReference type="Proteomes" id="UP000005233"/>
    </source>
</evidence>
<evidence type="ECO:0000259" key="7">
    <source>
        <dbReference type="Pfam" id="PF01292"/>
    </source>
</evidence>
<dbReference type="InterPro" id="IPR051542">
    <property type="entry name" value="Hydrogenase_cytochrome"/>
</dbReference>
<evidence type="ECO:0000313" key="8">
    <source>
        <dbReference type="EMBL" id="AFC99237.1"/>
    </source>
</evidence>
<dbReference type="KEGG" id="mez:Mtc_0472"/>